<evidence type="ECO:0000313" key="3">
    <source>
        <dbReference type="EMBL" id="ABO95105.1"/>
    </source>
</evidence>
<dbReference type="EMBL" id="CP000583">
    <property type="protein sequence ID" value="ABO95105.1"/>
    <property type="molecule type" value="Genomic_DNA"/>
</dbReference>
<feature type="transmembrane region" description="Helical" evidence="2">
    <location>
        <begin position="152"/>
        <end position="173"/>
    </location>
</feature>
<gene>
    <name evidence="3" type="ORF">OSTLU_30913</name>
</gene>
<keyword evidence="2" id="KW-0472">Membrane</keyword>
<dbReference type="KEGG" id="olu:OSTLU_30913"/>
<evidence type="ECO:0000256" key="2">
    <source>
        <dbReference type="SAM" id="Phobius"/>
    </source>
</evidence>
<dbReference type="HOGENOM" id="CLU_1221143_0_0_1"/>
<feature type="coiled-coil region" evidence="1">
    <location>
        <begin position="84"/>
        <end position="118"/>
    </location>
</feature>
<dbReference type="OrthoDB" id="2018698at2759"/>
<protein>
    <submittedName>
        <fullName evidence="3">Uncharacterized protein</fullName>
    </submittedName>
</protein>
<dbReference type="AlphaFoldDB" id="A4RVB3"/>
<keyword evidence="4" id="KW-1185">Reference proteome</keyword>
<keyword evidence="1" id="KW-0175">Coiled coil</keyword>
<dbReference type="Gramene" id="ABO95105">
    <property type="protein sequence ID" value="ABO95105"/>
    <property type="gene ID" value="OSTLU_30913"/>
</dbReference>
<evidence type="ECO:0000256" key="1">
    <source>
        <dbReference type="SAM" id="Coils"/>
    </source>
</evidence>
<reference evidence="3 4" key="1">
    <citation type="journal article" date="2007" name="Proc. Natl. Acad. Sci. U.S.A.">
        <title>The tiny eukaryote Ostreococcus provides genomic insights into the paradox of plankton speciation.</title>
        <authorList>
            <person name="Palenik B."/>
            <person name="Grimwood J."/>
            <person name="Aerts A."/>
            <person name="Rouze P."/>
            <person name="Salamov A."/>
            <person name="Putnam N."/>
            <person name="Dupont C."/>
            <person name="Jorgensen R."/>
            <person name="Derelle E."/>
            <person name="Rombauts S."/>
            <person name="Zhou K."/>
            <person name="Otillar R."/>
            <person name="Merchant S.S."/>
            <person name="Podell S."/>
            <person name="Gaasterland T."/>
            <person name="Napoli C."/>
            <person name="Gendler K."/>
            <person name="Manuell A."/>
            <person name="Tai V."/>
            <person name="Vallon O."/>
            <person name="Piganeau G."/>
            <person name="Jancek S."/>
            <person name="Heijde M."/>
            <person name="Jabbari K."/>
            <person name="Bowler C."/>
            <person name="Lohr M."/>
            <person name="Robbens S."/>
            <person name="Werner G."/>
            <person name="Dubchak I."/>
            <person name="Pazour G.J."/>
            <person name="Ren Q."/>
            <person name="Paulsen I."/>
            <person name="Delwiche C."/>
            <person name="Schmutz J."/>
            <person name="Rokhsar D."/>
            <person name="Van de Peer Y."/>
            <person name="Moreau H."/>
            <person name="Grigoriev I.V."/>
        </authorList>
    </citation>
    <scope>NUCLEOTIDE SEQUENCE [LARGE SCALE GENOMIC DNA]</scope>
    <source>
        <strain evidence="3 4">CCE9901</strain>
    </source>
</reference>
<dbReference type="OMA" id="REDLHAC"/>
<keyword evidence="2" id="KW-1133">Transmembrane helix</keyword>
<dbReference type="Proteomes" id="UP000001568">
    <property type="component" value="Chromosome 3"/>
</dbReference>
<name>A4RVB3_OSTLU</name>
<evidence type="ECO:0000313" key="4">
    <source>
        <dbReference type="Proteomes" id="UP000001568"/>
    </source>
</evidence>
<sequence length="214" mass="23164">MSSEPSTSGRIAIDVTAREDLHACIRRASSHPDVDRDVRERCVEALKDAHARGVDYDVVFDACDALRAIGDGENVPSVRAVLTLANIRFEVVREREELTEEEKEARRAHRELMATLRDVVEARAFAKMTCDVDRTRGSDRSSPMGFKADTRAFGFAAHVLTVMFAFACAGYVGGGALERGGANPAWARGLCAALGAALGLTVEAGLMILREGRV</sequence>
<feature type="transmembrane region" description="Helical" evidence="2">
    <location>
        <begin position="185"/>
        <end position="209"/>
    </location>
</feature>
<keyword evidence="2" id="KW-0812">Transmembrane</keyword>
<dbReference type="GeneID" id="5000821"/>
<organism evidence="3 4">
    <name type="scientific">Ostreococcus lucimarinus (strain CCE9901)</name>
    <dbReference type="NCBI Taxonomy" id="436017"/>
    <lineage>
        <taxon>Eukaryota</taxon>
        <taxon>Viridiplantae</taxon>
        <taxon>Chlorophyta</taxon>
        <taxon>Mamiellophyceae</taxon>
        <taxon>Mamiellales</taxon>
        <taxon>Bathycoccaceae</taxon>
        <taxon>Ostreococcus</taxon>
    </lineage>
</organism>
<dbReference type="RefSeq" id="XP_001416812.1">
    <property type="nucleotide sequence ID" value="XM_001416775.1"/>
</dbReference>
<accession>A4RVB3</accession>
<proteinExistence type="predicted"/>